<dbReference type="InterPro" id="IPR006026">
    <property type="entry name" value="Peptidase_Metallo"/>
</dbReference>
<dbReference type="GO" id="GO:0005509">
    <property type="term" value="F:calcium ion binding"/>
    <property type="evidence" value="ECO:0007669"/>
    <property type="project" value="InterPro"/>
</dbReference>
<reference evidence="19" key="1">
    <citation type="journal article" date="2023" name="Mol. Biol. Evol.">
        <title>Third-Generation Sequencing Reveals the Adaptive Role of the Epigenome in Three Deep-Sea Polychaetes.</title>
        <authorList>
            <person name="Perez M."/>
            <person name="Aroh O."/>
            <person name="Sun Y."/>
            <person name="Lan Y."/>
            <person name="Juniper S.K."/>
            <person name="Young C.R."/>
            <person name="Angers B."/>
            <person name="Qian P.Y."/>
        </authorList>
    </citation>
    <scope>NUCLEOTIDE SEQUENCE</scope>
    <source>
        <strain evidence="19">P08H-3</strain>
    </source>
</reference>
<dbReference type="Pfam" id="PF01400">
    <property type="entry name" value="Astacin"/>
    <property type="match status" value="1"/>
</dbReference>
<dbReference type="PROSITE" id="PS00022">
    <property type="entry name" value="EGF_1"/>
    <property type="match status" value="1"/>
</dbReference>
<dbReference type="SUPFAM" id="SSF82895">
    <property type="entry name" value="TSP-1 type 1 repeat"/>
    <property type="match status" value="1"/>
</dbReference>
<dbReference type="SUPFAM" id="SSF49899">
    <property type="entry name" value="Concanavalin A-like lectins/glucanases"/>
    <property type="match status" value="1"/>
</dbReference>
<dbReference type="Gene3D" id="2.20.100.10">
    <property type="entry name" value="Thrombospondin type-1 (TSP1) repeat"/>
    <property type="match status" value="1"/>
</dbReference>
<dbReference type="PROSITE" id="PS51864">
    <property type="entry name" value="ASTACIN"/>
    <property type="match status" value="1"/>
</dbReference>
<dbReference type="PROSITE" id="PS50026">
    <property type="entry name" value="EGF_3"/>
    <property type="match status" value="1"/>
</dbReference>
<dbReference type="SMART" id="SM00209">
    <property type="entry name" value="TSP1"/>
    <property type="match status" value="1"/>
</dbReference>
<evidence type="ECO:0000259" key="18">
    <source>
        <dbReference type="PROSITE" id="PS51864"/>
    </source>
</evidence>
<evidence type="ECO:0000259" key="17">
    <source>
        <dbReference type="PROSITE" id="PS50060"/>
    </source>
</evidence>
<dbReference type="InterPro" id="IPR000859">
    <property type="entry name" value="CUB_dom"/>
</dbReference>
<dbReference type="InterPro" id="IPR035914">
    <property type="entry name" value="Sperma_CUB_dom_sf"/>
</dbReference>
<evidence type="ECO:0000313" key="20">
    <source>
        <dbReference type="Proteomes" id="UP001208570"/>
    </source>
</evidence>
<evidence type="ECO:0000256" key="1">
    <source>
        <dbReference type="ARBA" id="ARBA00022536"/>
    </source>
</evidence>
<evidence type="ECO:0000256" key="8">
    <source>
        <dbReference type="ARBA" id="ARBA00023157"/>
    </source>
</evidence>
<dbReference type="CDD" id="cd06263">
    <property type="entry name" value="MAM"/>
    <property type="match status" value="1"/>
</dbReference>
<dbReference type="InterPro" id="IPR013320">
    <property type="entry name" value="ConA-like_dom_sf"/>
</dbReference>
<keyword evidence="1 11" id="KW-0245">EGF-like domain</keyword>
<evidence type="ECO:0000256" key="11">
    <source>
        <dbReference type="PROSITE-ProRule" id="PRU00076"/>
    </source>
</evidence>
<dbReference type="CDD" id="cd00054">
    <property type="entry name" value="EGF_CA"/>
    <property type="match status" value="1"/>
</dbReference>
<dbReference type="SMART" id="SM00137">
    <property type="entry name" value="MAM"/>
    <property type="match status" value="1"/>
</dbReference>
<comment type="caution">
    <text evidence="11">Lacks conserved residue(s) required for the propagation of feature annotation.</text>
</comment>
<keyword evidence="5 12" id="KW-0378">Hydrolase</keyword>
<dbReference type="SUPFAM" id="SSF49854">
    <property type="entry name" value="Spermadhesin, CUB domain"/>
    <property type="match status" value="1"/>
</dbReference>
<evidence type="ECO:0000256" key="6">
    <source>
        <dbReference type="ARBA" id="ARBA00022833"/>
    </source>
</evidence>
<dbReference type="PRINTS" id="PR00480">
    <property type="entry name" value="ASTACIN"/>
</dbReference>
<evidence type="ECO:0000256" key="13">
    <source>
        <dbReference type="RuleBase" id="RU361183"/>
    </source>
</evidence>
<dbReference type="Pfam" id="PF00431">
    <property type="entry name" value="CUB"/>
    <property type="match status" value="1"/>
</dbReference>
<accession>A0AAD9J7R2</accession>
<feature type="region of interest" description="Disordered" evidence="14">
    <location>
        <begin position="839"/>
        <end position="882"/>
    </location>
</feature>
<feature type="binding site" evidence="12">
    <location>
        <position position="258"/>
    </location>
    <ligand>
        <name>Zn(2+)</name>
        <dbReference type="ChEBI" id="CHEBI:29105"/>
        <note>catalytic</note>
    </ligand>
</feature>
<sequence length="909" mass="102703">MISKRSRDKRHQTEMAKDYNDQTRRSCLLFLGVVFSMCSNSSTVSAAEVEYLDDSNYKVLLRFSEAVSMAMDISIKEHADSNSDLTHLSFETEDPEFVHQLLEESPYKDQIIESANLLVDRDYDVISIDDRDADKPVPGYRQGGSTRVKRTAIHSNDNLWPDGRITYVLTVPVRNSALYRDAINEALAHIEDVTCVKFREGDLKTIDRGEGRRRKYVKFVRGTLCHSSVGRLAGVGAQEVSLSRSCAYPEMVIHELGHLLGLWHEHARTDRDNNVLVLINNVGLQYQHNFEKVRPMRLLAPYDISSMMHYTMNTFTATGDRTLTPMDPDLSFLIGQKRRFSFYDMYTLNKLYNCSAGCRDPPRCENGGFVIQNCTCMCPDGLTGVKCDRVVTDPGCGGVLDISYGTVVTSPGYPHNYPDGVECRWLVKSPPETVMAVTIPEIDMEQSRLGTCRDQLEIRYHNIGTPGGPVYCGKEVNRTFITMSNLLLIRFSSNFAQSGNGFKTIIATRPKIDCSSNPCQHGGTCEDIPAIGTYFCDCPDNWVGHQCEKEIRNGNWAQWSDWSNCIAPCGTQSRSRTCTDPEPHNGGRNCDGQHYESRNCGTELECREAYVCNFGAGPESTTCNLIEDKESDRLDWQIHLGSTSSQNTGPVTGHTTGDDSDSYLYLEASFGKPYDDAIIWFPPQNWKIGLHCLQFFYSMRGQSMGSLIVLRKISSNRAVVMWQRTGDQGPDWHEVNVNILFFRGVKLGMIAVRGDTYSSDIAIDDVSISPGACNQVEDQSNSIYGCIFDGLRRRVGPFTVTDGCILMNCFCNPDGFVDCPEWQNESVCDIMELKEDAKSNGRRRWKPSRAKQYAKNWTSRKGSKEKDKKKQNTSGIAPKQGLDRKDWPHWIQVATRRRRIKRRLKVYRM</sequence>
<comment type="cofactor">
    <cofactor evidence="12 13">
        <name>Zn(2+)</name>
        <dbReference type="ChEBI" id="CHEBI:29105"/>
    </cofactor>
    <text evidence="12 13">Binds 1 zinc ion per subunit.</text>
</comment>
<dbReference type="GO" id="GO:0006508">
    <property type="term" value="P:proteolysis"/>
    <property type="evidence" value="ECO:0007669"/>
    <property type="project" value="UniProtKB-KW"/>
</dbReference>
<dbReference type="FunFam" id="2.10.25.10:FF:000143">
    <property type="entry name" value="Protein crumbs 1"/>
    <property type="match status" value="1"/>
</dbReference>
<dbReference type="Gene3D" id="2.60.120.290">
    <property type="entry name" value="Spermadhesin, CUB domain"/>
    <property type="match status" value="1"/>
</dbReference>
<evidence type="ECO:0000256" key="10">
    <source>
        <dbReference type="PROSITE-ProRule" id="PRU00059"/>
    </source>
</evidence>
<dbReference type="Pfam" id="PF00629">
    <property type="entry name" value="MAM"/>
    <property type="match status" value="1"/>
</dbReference>
<dbReference type="SMART" id="SM00235">
    <property type="entry name" value="ZnMc"/>
    <property type="match status" value="1"/>
</dbReference>
<dbReference type="SUPFAM" id="SSF55486">
    <property type="entry name" value="Metalloproteases ('zincins'), catalytic domain"/>
    <property type="match status" value="1"/>
</dbReference>
<dbReference type="CDD" id="cd00041">
    <property type="entry name" value="CUB"/>
    <property type="match status" value="1"/>
</dbReference>
<dbReference type="SUPFAM" id="SSF57196">
    <property type="entry name" value="EGF/Laminin"/>
    <property type="match status" value="1"/>
</dbReference>
<keyword evidence="6 12" id="KW-0862">Zinc</keyword>
<dbReference type="PROSITE" id="PS01180">
    <property type="entry name" value="CUB"/>
    <property type="match status" value="1"/>
</dbReference>
<dbReference type="Pfam" id="PF00090">
    <property type="entry name" value="TSP_1"/>
    <property type="match status" value="1"/>
</dbReference>
<evidence type="ECO:0000256" key="2">
    <source>
        <dbReference type="ARBA" id="ARBA00022670"/>
    </source>
</evidence>
<evidence type="ECO:0000256" key="3">
    <source>
        <dbReference type="ARBA" id="ARBA00022723"/>
    </source>
</evidence>
<dbReference type="FunFam" id="2.20.100.10:FF:000001">
    <property type="entry name" value="semaphorin-5A isoform X1"/>
    <property type="match status" value="1"/>
</dbReference>
<dbReference type="PROSITE" id="PS50092">
    <property type="entry name" value="TSP1"/>
    <property type="match status" value="1"/>
</dbReference>
<keyword evidence="4" id="KW-0677">Repeat</keyword>
<keyword evidence="3 12" id="KW-0479">Metal-binding</keyword>
<dbReference type="InterPro" id="IPR000884">
    <property type="entry name" value="TSP1_rpt"/>
</dbReference>
<feature type="disulfide bond" evidence="11">
    <location>
        <begin position="519"/>
        <end position="536"/>
    </location>
</feature>
<evidence type="ECO:0000256" key="4">
    <source>
        <dbReference type="ARBA" id="ARBA00022737"/>
    </source>
</evidence>
<keyword evidence="2 12" id="KW-0645">Protease</keyword>
<proteinExistence type="predicted"/>
<name>A0AAD9J7R2_9ANNE</name>
<dbReference type="PANTHER" id="PTHR10127:SF802">
    <property type="entry name" value="ZINC METALLOPROTEINASE NAS-10"/>
    <property type="match status" value="1"/>
</dbReference>
<feature type="compositionally biased region" description="Basic residues" evidence="14">
    <location>
        <begin position="840"/>
        <end position="849"/>
    </location>
</feature>
<evidence type="ECO:0000256" key="12">
    <source>
        <dbReference type="PROSITE-ProRule" id="PRU01211"/>
    </source>
</evidence>
<gene>
    <name evidence="19" type="ORF">LSH36_521g01000</name>
</gene>
<feature type="binding site" evidence="12">
    <location>
        <position position="254"/>
    </location>
    <ligand>
        <name>Zn(2+)</name>
        <dbReference type="ChEBI" id="CHEBI:29105"/>
        <note>catalytic</note>
    </ligand>
</feature>
<dbReference type="Gene3D" id="3.40.390.10">
    <property type="entry name" value="Collagenase (Catalytic Domain)"/>
    <property type="match status" value="1"/>
</dbReference>
<feature type="domain" description="EGF-like" evidence="16">
    <location>
        <begin position="510"/>
        <end position="548"/>
    </location>
</feature>
<dbReference type="AlphaFoldDB" id="A0AAD9J7R2"/>
<feature type="domain" description="MAM" evidence="17">
    <location>
        <begin position="610"/>
        <end position="775"/>
    </location>
</feature>
<keyword evidence="7 12" id="KW-0482">Metalloprotease</keyword>
<keyword evidence="8 11" id="KW-1015">Disulfide bond</keyword>
<dbReference type="SMART" id="SM00179">
    <property type="entry name" value="EGF_CA"/>
    <property type="match status" value="1"/>
</dbReference>
<dbReference type="InterPro" id="IPR036383">
    <property type="entry name" value="TSP1_rpt_sf"/>
</dbReference>
<evidence type="ECO:0000313" key="19">
    <source>
        <dbReference type="EMBL" id="KAK2148009.1"/>
    </source>
</evidence>
<dbReference type="SMART" id="SM00042">
    <property type="entry name" value="CUB"/>
    <property type="match status" value="1"/>
</dbReference>
<dbReference type="Pfam" id="PF00008">
    <property type="entry name" value="EGF"/>
    <property type="match status" value="1"/>
</dbReference>
<feature type="disulfide bond" evidence="10">
    <location>
        <begin position="396"/>
        <end position="423"/>
    </location>
</feature>
<dbReference type="SMART" id="SM00181">
    <property type="entry name" value="EGF"/>
    <property type="match status" value="2"/>
</dbReference>
<dbReference type="Proteomes" id="UP001208570">
    <property type="component" value="Unassembled WGS sequence"/>
</dbReference>
<protein>
    <recommendedName>
        <fullName evidence="13">Metalloendopeptidase</fullName>
        <ecNumber evidence="13">3.4.24.-</ecNumber>
    </recommendedName>
</protein>
<evidence type="ECO:0000256" key="7">
    <source>
        <dbReference type="ARBA" id="ARBA00023049"/>
    </source>
</evidence>
<dbReference type="EC" id="3.4.24.-" evidence="13"/>
<dbReference type="GO" id="GO:0016020">
    <property type="term" value="C:membrane"/>
    <property type="evidence" value="ECO:0007669"/>
    <property type="project" value="InterPro"/>
</dbReference>
<dbReference type="GO" id="GO:0004222">
    <property type="term" value="F:metalloendopeptidase activity"/>
    <property type="evidence" value="ECO:0007669"/>
    <property type="project" value="UniProtKB-UniRule"/>
</dbReference>
<dbReference type="EMBL" id="JAODUP010000521">
    <property type="protein sequence ID" value="KAK2148009.1"/>
    <property type="molecule type" value="Genomic_DNA"/>
</dbReference>
<evidence type="ECO:0000256" key="14">
    <source>
        <dbReference type="SAM" id="MobiDB-lite"/>
    </source>
</evidence>
<evidence type="ECO:0000256" key="5">
    <source>
        <dbReference type="ARBA" id="ARBA00022801"/>
    </source>
</evidence>
<evidence type="ECO:0000259" key="16">
    <source>
        <dbReference type="PROSITE" id="PS50026"/>
    </source>
</evidence>
<keyword evidence="20" id="KW-1185">Reference proteome</keyword>
<dbReference type="InterPro" id="IPR024079">
    <property type="entry name" value="MetalloPept_cat_dom_sf"/>
</dbReference>
<dbReference type="InterPro" id="IPR000998">
    <property type="entry name" value="MAM_dom"/>
</dbReference>
<feature type="domain" description="CUB" evidence="15">
    <location>
        <begin position="396"/>
        <end position="509"/>
    </location>
</feature>
<evidence type="ECO:0000259" key="15">
    <source>
        <dbReference type="PROSITE" id="PS01180"/>
    </source>
</evidence>
<dbReference type="InterPro" id="IPR001881">
    <property type="entry name" value="EGF-like_Ca-bd_dom"/>
</dbReference>
<feature type="domain" description="Peptidase M12A" evidence="18">
    <location>
        <begin position="151"/>
        <end position="355"/>
    </location>
</feature>
<feature type="disulfide bond" evidence="11">
    <location>
        <begin position="538"/>
        <end position="547"/>
    </location>
</feature>
<dbReference type="PROSITE" id="PS50060">
    <property type="entry name" value="MAM_2"/>
    <property type="match status" value="1"/>
</dbReference>
<dbReference type="PRINTS" id="PR01705">
    <property type="entry name" value="TSP1REPEAT"/>
</dbReference>
<dbReference type="GO" id="GO:0008270">
    <property type="term" value="F:zinc ion binding"/>
    <property type="evidence" value="ECO:0007669"/>
    <property type="project" value="UniProtKB-UniRule"/>
</dbReference>
<keyword evidence="9" id="KW-0325">Glycoprotein</keyword>
<dbReference type="PANTHER" id="PTHR10127">
    <property type="entry name" value="DISCOIDIN, CUB, EGF, LAMININ , AND ZINC METALLOPROTEASE DOMAIN CONTAINING"/>
    <property type="match status" value="1"/>
</dbReference>
<comment type="caution">
    <text evidence="19">The sequence shown here is derived from an EMBL/GenBank/DDBJ whole genome shotgun (WGS) entry which is preliminary data.</text>
</comment>
<dbReference type="InterPro" id="IPR000742">
    <property type="entry name" value="EGF"/>
</dbReference>
<dbReference type="InterPro" id="IPR001506">
    <property type="entry name" value="Peptidase_M12A"/>
</dbReference>
<feature type="binding site" evidence="12">
    <location>
        <position position="264"/>
    </location>
    <ligand>
        <name>Zn(2+)</name>
        <dbReference type="ChEBI" id="CHEBI:29105"/>
        <note>catalytic</note>
    </ligand>
</feature>
<feature type="active site" evidence="12">
    <location>
        <position position="255"/>
    </location>
</feature>
<organism evidence="19 20">
    <name type="scientific">Paralvinella palmiformis</name>
    <dbReference type="NCBI Taxonomy" id="53620"/>
    <lineage>
        <taxon>Eukaryota</taxon>
        <taxon>Metazoa</taxon>
        <taxon>Spiralia</taxon>
        <taxon>Lophotrochozoa</taxon>
        <taxon>Annelida</taxon>
        <taxon>Polychaeta</taxon>
        <taxon>Sedentaria</taxon>
        <taxon>Canalipalpata</taxon>
        <taxon>Terebellida</taxon>
        <taxon>Terebelliformia</taxon>
        <taxon>Alvinellidae</taxon>
        <taxon>Paralvinella</taxon>
    </lineage>
</organism>
<evidence type="ECO:0000256" key="9">
    <source>
        <dbReference type="ARBA" id="ARBA00023180"/>
    </source>
</evidence>
<dbReference type="Gene3D" id="2.10.25.10">
    <property type="entry name" value="Laminin"/>
    <property type="match status" value="1"/>
</dbReference>
<dbReference type="Gene3D" id="2.60.120.200">
    <property type="match status" value="1"/>
</dbReference>